<sequence length="265" mass="30482">MTSLDLLGKDYYSRESAIRYWSISQYKRFKECEARALAELQGNWTDTRDNTALLVGNYVHSYFESKKAHEEFKAQNGSEMISTRGATKGQLKKDYLVAEQMIDALKSDSNFMAIYQGEKEAAITGFLGEIEFKGKIDCLNVERGYFVDIKTTKGPIDDTIWSGEERVRWFEAYGYILQMAAYKTMLEAKYNKPFEPIIYAVTKETPPDTRAIRIQNVDAMQNELDSLAQSIKRLDDVKKGIEKPKPCGHCEYCRANQLTQRVMIF</sequence>
<dbReference type="GO" id="GO:0004386">
    <property type="term" value="F:helicase activity"/>
    <property type="evidence" value="ECO:0007669"/>
    <property type="project" value="UniProtKB-KW"/>
</dbReference>
<reference evidence="5 6" key="1">
    <citation type="journal article" date="2002" name="Proc. Natl. Acad. Sci. U.S.A.">
        <title>Genome sequence of a serotype M3 strain of group A Streptococcus: phage-encoded toxins, the high-virulence phenotype, and clone emergence.</title>
        <authorList>
            <person name="Beres S.B."/>
            <person name="Sylva G.L."/>
            <person name="Barbian K.D."/>
            <person name="Lei B."/>
            <person name="Hoff J.S."/>
            <person name="Mammarella N.D."/>
            <person name="Liu M.Y."/>
            <person name="Smoot J.C."/>
            <person name="Porcella S.F."/>
            <person name="Parkins L.D."/>
            <person name="Campbell D.S."/>
            <person name="Smith T.M."/>
            <person name="McCormick J.K."/>
            <person name="Leung D.Y."/>
            <person name="Schlievert P.M."/>
            <person name="Musser J.M."/>
        </authorList>
    </citation>
    <scope>NUCLEOTIDE SEQUENCE [LARGE SCALE GENOMIC DNA]</scope>
    <source>
        <strain evidence="6">ATCC BAA-595 / MGAS315</strain>
    </source>
</reference>
<gene>
    <name evidence="5" type="ordered locus">SpyM3_1132</name>
</gene>
<keyword evidence="3" id="KW-0067">ATP-binding</keyword>
<dbReference type="Pfam" id="PF12684">
    <property type="entry name" value="DUF3799"/>
    <property type="match status" value="1"/>
</dbReference>
<evidence type="ECO:0000256" key="2">
    <source>
        <dbReference type="ARBA" id="ARBA00022806"/>
    </source>
</evidence>
<evidence type="ECO:0000313" key="6">
    <source>
        <dbReference type="Proteomes" id="UP000000564"/>
    </source>
</evidence>
<feature type="domain" description="Putative exodeoxyribonuclease 8 PDDEXK-like" evidence="4">
    <location>
        <begin position="22"/>
        <end position="255"/>
    </location>
</feature>
<evidence type="ECO:0000256" key="1">
    <source>
        <dbReference type="ARBA" id="ARBA00022741"/>
    </source>
</evidence>
<dbReference type="EMBL" id="AE014074">
    <property type="protein sequence ID" value="AAM79739.1"/>
    <property type="molecule type" value="Genomic_DNA"/>
</dbReference>
<protein>
    <recommendedName>
        <fullName evidence="4">Putative exodeoxyribonuclease 8 PDDEXK-like domain-containing protein</fullName>
    </recommendedName>
</protein>
<dbReference type="AlphaFoldDB" id="A0A0H2UVF9"/>
<keyword evidence="1" id="KW-0547">Nucleotide-binding</keyword>
<dbReference type="KEGG" id="spg:SpyM3_1132"/>
<dbReference type="PIRSF" id="PIRSF031475">
    <property type="entry name" value="UCP031475"/>
    <property type="match status" value="1"/>
</dbReference>
<dbReference type="InterPro" id="IPR011604">
    <property type="entry name" value="PDDEXK-like_dom_sf"/>
</dbReference>
<evidence type="ECO:0000313" key="5">
    <source>
        <dbReference type="EMBL" id="AAM79739.1"/>
    </source>
</evidence>
<dbReference type="HOGENOM" id="CLU_1052538_0_0_9"/>
<dbReference type="InterPro" id="IPR024432">
    <property type="entry name" value="Put_RecE_PDDEXK-like_dom"/>
</dbReference>
<keyword evidence="2" id="KW-0378">Hydrolase</keyword>
<dbReference type="Gene3D" id="3.90.320.10">
    <property type="match status" value="1"/>
</dbReference>
<name>A0A0H2UVF9_STRP3</name>
<dbReference type="RefSeq" id="WP_011054699.1">
    <property type="nucleotide sequence ID" value="NC_004070.1"/>
</dbReference>
<keyword evidence="2" id="KW-0347">Helicase</keyword>
<proteinExistence type="predicted"/>
<organism evidence="5 6">
    <name type="scientific">Streptococcus pyogenes serotype M3 (strain ATCC BAA-595 / MGAS315)</name>
    <dbReference type="NCBI Taxonomy" id="198466"/>
    <lineage>
        <taxon>Bacteria</taxon>
        <taxon>Bacillati</taxon>
        <taxon>Bacillota</taxon>
        <taxon>Bacilli</taxon>
        <taxon>Lactobacillales</taxon>
        <taxon>Streptococcaceae</taxon>
        <taxon>Streptococcus</taxon>
    </lineage>
</organism>
<dbReference type="InterPro" id="IPR016974">
    <property type="entry name" value="Uncharacterised_phage-assoc"/>
</dbReference>
<accession>A0A0H2UVF9</accession>
<dbReference type="Proteomes" id="UP000000564">
    <property type="component" value="Chromosome"/>
</dbReference>
<evidence type="ECO:0000256" key="3">
    <source>
        <dbReference type="ARBA" id="ARBA00022840"/>
    </source>
</evidence>
<dbReference type="GO" id="GO:0005524">
    <property type="term" value="F:ATP binding"/>
    <property type="evidence" value="ECO:0007669"/>
    <property type="project" value="UniProtKB-KW"/>
</dbReference>
<evidence type="ECO:0000259" key="4">
    <source>
        <dbReference type="Pfam" id="PF12684"/>
    </source>
</evidence>